<evidence type="ECO:0000313" key="8">
    <source>
        <dbReference type="EMBL" id="KAJ2676224.1"/>
    </source>
</evidence>
<dbReference type="GO" id="GO:0046872">
    <property type="term" value="F:metal ion binding"/>
    <property type="evidence" value="ECO:0007669"/>
    <property type="project" value="UniProtKB-KW"/>
</dbReference>
<feature type="domain" description="Nudix hydrolase" evidence="7">
    <location>
        <begin position="3"/>
        <end position="152"/>
    </location>
</feature>
<proteinExistence type="predicted"/>
<organism evidence="8 9">
    <name type="scientific">Coemansia spiralis</name>
    <dbReference type="NCBI Taxonomy" id="417178"/>
    <lineage>
        <taxon>Eukaryota</taxon>
        <taxon>Fungi</taxon>
        <taxon>Fungi incertae sedis</taxon>
        <taxon>Zoopagomycota</taxon>
        <taxon>Kickxellomycotina</taxon>
        <taxon>Kickxellomycetes</taxon>
        <taxon>Kickxellales</taxon>
        <taxon>Kickxellaceae</taxon>
        <taxon>Coemansia</taxon>
    </lineage>
</organism>
<comment type="cofactor">
    <cofactor evidence="1">
        <name>Mn(2+)</name>
        <dbReference type="ChEBI" id="CHEBI:29035"/>
    </cofactor>
</comment>
<dbReference type="CDD" id="cd18870">
    <property type="entry name" value="NUDIX_AcylCoAdiphos_Nudt19"/>
    <property type="match status" value="1"/>
</dbReference>
<evidence type="ECO:0000256" key="6">
    <source>
        <dbReference type="ARBA" id="ARBA00023211"/>
    </source>
</evidence>
<evidence type="ECO:0000256" key="4">
    <source>
        <dbReference type="ARBA" id="ARBA00022801"/>
    </source>
</evidence>
<sequence length="222" mass="23918">MTLPRLSASLIATSLNAGARRVLMVQRARRGAFPDALVFPGGMVEPQDYAGGQQPTLACALRETLEETGLALAKAGVAGAVEPAPALVARWVTPRSEPRRFATDFYRLDVAVGWPPGRVQQAELTRILWVEPQELLEMNRRGSVPLFPPQFCILSELSRGGLSGYRGEVEPVLRKRGDAVVALLPGDREYPGAEEGAGANRLLMTRAEAGGFVGIEWLQTGS</sequence>
<dbReference type="Pfam" id="PF00293">
    <property type="entry name" value="NUDIX"/>
    <property type="match status" value="1"/>
</dbReference>
<evidence type="ECO:0000256" key="3">
    <source>
        <dbReference type="ARBA" id="ARBA00022723"/>
    </source>
</evidence>
<dbReference type="OrthoDB" id="1695362at2759"/>
<evidence type="ECO:0000256" key="1">
    <source>
        <dbReference type="ARBA" id="ARBA00001936"/>
    </source>
</evidence>
<reference evidence="8" key="1">
    <citation type="submission" date="2022-07" db="EMBL/GenBank/DDBJ databases">
        <title>Phylogenomic reconstructions and comparative analyses of Kickxellomycotina fungi.</title>
        <authorList>
            <person name="Reynolds N.K."/>
            <person name="Stajich J.E."/>
            <person name="Barry K."/>
            <person name="Grigoriev I.V."/>
            <person name="Crous P."/>
            <person name="Smith M.E."/>
        </authorList>
    </citation>
    <scope>NUCLEOTIDE SEQUENCE</scope>
    <source>
        <strain evidence="8">NRRL 3115</strain>
    </source>
</reference>
<evidence type="ECO:0000259" key="7">
    <source>
        <dbReference type="PROSITE" id="PS51462"/>
    </source>
</evidence>
<dbReference type="InterPro" id="IPR039121">
    <property type="entry name" value="NUDT19"/>
</dbReference>
<dbReference type="SUPFAM" id="SSF55811">
    <property type="entry name" value="Nudix"/>
    <property type="match status" value="1"/>
</dbReference>
<evidence type="ECO:0000256" key="5">
    <source>
        <dbReference type="ARBA" id="ARBA00022842"/>
    </source>
</evidence>
<dbReference type="Proteomes" id="UP001151518">
    <property type="component" value="Unassembled WGS sequence"/>
</dbReference>
<dbReference type="PANTHER" id="PTHR12318:SF0">
    <property type="entry name" value="ACYL-COENZYME A DIPHOSPHATASE NUDT19"/>
    <property type="match status" value="1"/>
</dbReference>
<evidence type="ECO:0000256" key="2">
    <source>
        <dbReference type="ARBA" id="ARBA00001946"/>
    </source>
</evidence>
<dbReference type="PROSITE" id="PS51462">
    <property type="entry name" value="NUDIX"/>
    <property type="match status" value="1"/>
</dbReference>
<dbReference type="InterPro" id="IPR015797">
    <property type="entry name" value="NUDIX_hydrolase-like_dom_sf"/>
</dbReference>
<accession>A0A9W8KWB0</accession>
<evidence type="ECO:0000313" key="9">
    <source>
        <dbReference type="Proteomes" id="UP001151518"/>
    </source>
</evidence>
<keyword evidence="6" id="KW-0464">Manganese</keyword>
<dbReference type="PANTHER" id="PTHR12318">
    <property type="entry name" value="TESTOSTERONE-REGULATED PROTEIN RP2"/>
    <property type="match status" value="1"/>
</dbReference>
<keyword evidence="5" id="KW-0460">Magnesium</keyword>
<dbReference type="Gene3D" id="3.90.79.10">
    <property type="entry name" value="Nucleoside Triphosphate Pyrophosphohydrolase"/>
    <property type="match status" value="2"/>
</dbReference>
<dbReference type="GO" id="GO:0016818">
    <property type="term" value="F:hydrolase activity, acting on acid anhydrides, in phosphorus-containing anhydrides"/>
    <property type="evidence" value="ECO:0007669"/>
    <property type="project" value="InterPro"/>
</dbReference>
<comment type="caution">
    <text evidence="8">The sequence shown here is derived from an EMBL/GenBank/DDBJ whole genome shotgun (WGS) entry which is preliminary data.</text>
</comment>
<dbReference type="AlphaFoldDB" id="A0A9W8KWB0"/>
<dbReference type="EMBL" id="JANBTW010000041">
    <property type="protein sequence ID" value="KAJ2676224.1"/>
    <property type="molecule type" value="Genomic_DNA"/>
</dbReference>
<dbReference type="InterPro" id="IPR000086">
    <property type="entry name" value="NUDIX_hydrolase_dom"/>
</dbReference>
<gene>
    <name evidence="8" type="ORF">GGI25_003611</name>
</gene>
<keyword evidence="3" id="KW-0479">Metal-binding</keyword>
<protein>
    <recommendedName>
        <fullName evidence="7">Nudix hydrolase domain-containing protein</fullName>
    </recommendedName>
</protein>
<keyword evidence="4" id="KW-0378">Hydrolase</keyword>
<comment type="cofactor">
    <cofactor evidence="2">
        <name>Mg(2+)</name>
        <dbReference type="ChEBI" id="CHEBI:18420"/>
    </cofactor>
</comment>
<name>A0A9W8KWB0_9FUNG</name>